<dbReference type="PROSITE" id="PS00798">
    <property type="entry name" value="ALDOKETO_REDUCTASE_1"/>
    <property type="match status" value="1"/>
</dbReference>
<protein>
    <submittedName>
        <fullName evidence="8">Aldo/keto reductase</fullName>
    </submittedName>
</protein>
<evidence type="ECO:0000256" key="5">
    <source>
        <dbReference type="PIRSR" id="PIRSR000097-2"/>
    </source>
</evidence>
<dbReference type="InterPro" id="IPR036812">
    <property type="entry name" value="NAD(P)_OxRdtase_dom_sf"/>
</dbReference>
<evidence type="ECO:0000256" key="3">
    <source>
        <dbReference type="ARBA" id="ARBA00023002"/>
    </source>
</evidence>
<dbReference type="AlphaFoldDB" id="A0A346B2J0"/>
<organism evidence="8 9">
    <name type="scientific">Megasphaera stantonii</name>
    <dbReference type="NCBI Taxonomy" id="2144175"/>
    <lineage>
        <taxon>Bacteria</taxon>
        <taxon>Bacillati</taxon>
        <taxon>Bacillota</taxon>
        <taxon>Negativicutes</taxon>
        <taxon>Veillonellales</taxon>
        <taxon>Veillonellaceae</taxon>
        <taxon>Megasphaera</taxon>
    </lineage>
</organism>
<evidence type="ECO:0000256" key="1">
    <source>
        <dbReference type="ARBA" id="ARBA00007905"/>
    </source>
</evidence>
<feature type="domain" description="NADP-dependent oxidoreductase" evidence="7">
    <location>
        <begin position="26"/>
        <end position="256"/>
    </location>
</feature>
<dbReference type="Gene3D" id="3.20.20.100">
    <property type="entry name" value="NADP-dependent oxidoreductase domain"/>
    <property type="match status" value="1"/>
</dbReference>
<comment type="similarity">
    <text evidence="1">Belongs to the aldo/keto reductase family.</text>
</comment>
<evidence type="ECO:0000313" key="9">
    <source>
        <dbReference type="Proteomes" id="UP000254337"/>
    </source>
</evidence>
<dbReference type="Pfam" id="PF00248">
    <property type="entry name" value="Aldo_ket_red"/>
    <property type="match status" value="1"/>
</dbReference>
<dbReference type="PANTHER" id="PTHR43827">
    <property type="entry name" value="2,5-DIKETO-D-GLUCONIC ACID REDUCTASE"/>
    <property type="match status" value="1"/>
</dbReference>
<sequence length="267" mass="29760">MPSIILNNGVSMPILGLGIYALHGADCERAVCEAVDLGYRLFDTAQMYGNERELGNALKACGVPREEVFITTKLYSPTTTYKKAKAAISESLKALQTDYIDLLLIHEPYSSSLEMYEAMKEAYEDGKIRALGISNFSAARYLNFIQSCGVIPAVNQVEAHAFYQQKHLQAVLERHGTRMEAWSPFAAGKNHFFTNPILQSIGKKYGKTVAQVGLRLLVQRGVVVIPKSGHAGRLKQNLDIFDFSLSDEDLRQIQSLEGERSLFGWYD</sequence>
<dbReference type="PRINTS" id="PR00069">
    <property type="entry name" value="ALDKETRDTASE"/>
</dbReference>
<keyword evidence="2" id="KW-0521">NADP</keyword>
<gene>
    <name evidence="8" type="ORF">DKB62_01910</name>
</gene>
<proteinExistence type="inferred from homology"/>
<feature type="binding site" evidence="5">
    <location>
        <position position="106"/>
    </location>
    <ligand>
        <name>substrate</name>
    </ligand>
</feature>
<dbReference type="EMBL" id="CP029462">
    <property type="protein sequence ID" value="AXL22333.1"/>
    <property type="molecule type" value="Genomic_DNA"/>
</dbReference>
<dbReference type="FunFam" id="3.20.20.100:FF:000015">
    <property type="entry name" value="Oxidoreductase, aldo/keto reductase family"/>
    <property type="match status" value="1"/>
</dbReference>
<feature type="site" description="Lowers pKa of active site Tyr" evidence="6">
    <location>
        <position position="73"/>
    </location>
</feature>
<evidence type="ECO:0000259" key="7">
    <source>
        <dbReference type="Pfam" id="PF00248"/>
    </source>
</evidence>
<evidence type="ECO:0000256" key="4">
    <source>
        <dbReference type="PIRSR" id="PIRSR000097-1"/>
    </source>
</evidence>
<evidence type="ECO:0000256" key="2">
    <source>
        <dbReference type="ARBA" id="ARBA00022857"/>
    </source>
</evidence>
<evidence type="ECO:0000313" key="8">
    <source>
        <dbReference type="EMBL" id="AXL22333.1"/>
    </source>
</evidence>
<reference evidence="8 9" key="1">
    <citation type="submission" date="2018-05" db="EMBL/GenBank/DDBJ databases">
        <title>Complete genome sequence of Megasphaera sp. AJH120T, isolated from the ceca of a chicken.</title>
        <authorList>
            <person name="Maki J."/>
            <person name="Looft T."/>
        </authorList>
    </citation>
    <scope>NUCLEOTIDE SEQUENCE [LARGE SCALE GENOMIC DNA]</scope>
    <source>
        <strain evidence="8 9">AJH120</strain>
    </source>
</reference>
<dbReference type="SUPFAM" id="SSF51430">
    <property type="entry name" value="NAD(P)-linked oxidoreductase"/>
    <property type="match status" value="1"/>
</dbReference>
<dbReference type="GO" id="GO:0016616">
    <property type="term" value="F:oxidoreductase activity, acting on the CH-OH group of donors, NAD or NADP as acceptor"/>
    <property type="evidence" value="ECO:0007669"/>
    <property type="project" value="UniProtKB-ARBA"/>
</dbReference>
<dbReference type="OrthoDB" id="9804790at2"/>
<dbReference type="PIRSF" id="PIRSF000097">
    <property type="entry name" value="AKR"/>
    <property type="match status" value="1"/>
</dbReference>
<keyword evidence="9" id="KW-1185">Reference proteome</keyword>
<dbReference type="KEGG" id="meg:DKB62_01910"/>
<dbReference type="InterPro" id="IPR020471">
    <property type="entry name" value="AKR"/>
</dbReference>
<accession>A0A346B2J0</accession>
<dbReference type="PROSITE" id="PS00062">
    <property type="entry name" value="ALDOKETO_REDUCTASE_2"/>
    <property type="match status" value="1"/>
</dbReference>
<dbReference type="InterPro" id="IPR018170">
    <property type="entry name" value="Aldo/ket_reductase_CS"/>
</dbReference>
<feature type="active site" description="Proton donor" evidence="4">
    <location>
        <position position="48"/>
    </location>
</feature>
<dbReference type="InterPro" id="IPR023210">
    <property type="entry name" value="NADP_OxRdtase_dom"/>
</dbReference>
<keyword evidence="3" id="KW-0560">Oxidoreductase</keyword>
<dbReference type="PANTHER" id="PTHR43827:SF3">
    <property type="entry name" value="NADP-DEPENDENT OXIDOREDUCTASE DOMAIN-CONTAINING PROTEIN"/>
    <property type="match status" value="1"/>
</dbReference>
<dbReference type="Proteomes" id="UP000254337">
    <property type="component" value="Chromosome"/>
</dbReference>
<evidence type="ECO:0000256" key="6">
    <source>
        <dbReference type="PIRSR" id="PIRSR000097-3"/>
    </source>
</evidence>
<name>A0A346B2J0_9FIRM</name>